<evidence type="ECO:0000256" key="1">
    <source>
        <dbReference type="SAM" id="Coils"/>
    </source>
</evidence>
<feature type="region of interest" description="Disordered" evidence="2">
    <location>
        <begin position="143"/>
        <end position="277"/>
    </location>
</feature>
<feature type="region of interest" description="Disordered" evidence="2">
    <location>
        <begin position="778"/>
        <end position="827"/>
    </location>
</feature>
<feature type="compositionally biased region" description="Polar residues" evidence="2">
    <location>
        <begin position="209"/>
        <end position="226"/>
    </location>
</feature>
<sequence length="962" mass="106194">MSLSQRSRSLAGVKSATLLEGLRNGDDAALTKAAPANNKQRESSKKDGSKSLVGLRMMELIDNTVHDDNGTSRRRGLAKTDSVKKLEGMGLVKSRKNGSKRSVKSGDDPKMEEAPSYNWANSTKEKRSKSLVDLRMMDLVDDKTDSNKKESSRGRGLVKKKSARKLEGTGIVKSRRNTLDCRSKSPKKPTSKPNSRVKELSESFGPDRATTNSKNTKGRKVSQNLQGLLEKFSDHSSNSRPSRRSNRSASRLQRVGSVSSLRKEALGPGKLSKFRTDSNHSLGSLYGSCRSGLGDSDDSDNDDNTFYSAAGDCIDDDLSSLGDMSSVNNYSSDGDINADSDSNAPALEEDDQSVATCSTAQDGSRSKKKYRVMLRSSILAVVGAQRISSCQESIDALEGTEQSFLECQQKVADAKKQEAARCIQRFFKYCKAVHENHKDEILYWQEEKNDVLRRKEEELETVKNMLHIEKQHALEEFMANLEASGKSSSPPVPDVNKLDWDTFCIQIQELKDEVKEERQISQNLKENIHQLMQANKLLKASEDTQITKLQGFTERILNLKTEMNELEAMVNLGERAMKRAVPEVDNAGKVLEEVQAKKNAVVTCLVKIVDIVKNSGDSDLFGEIKEMQLRLEVELTKKGGARRIIGGSSRKPKNRKNREMDTLKVLEKVVSQRDLKILEKVVSQRDSMNDQSSSSNSSDDEPSKRQSDSTPLMSLIQMSQEPSTGRDSTSKKNKRKDGMKRTDSAPLLSLIEIAHQTPKYGKRTMERCDSAPLLAEMRRKSGSSNTLPSSMKRVSSSSSMKRVSSSGSRLNRANSSTSSRAKSDGMKEILRRSAPSLVINIADDGDSSASSRPAKTSGGLRRNGSAPSLALEVGQEAKRERRLKKMSAGLKRSGSNRSLSHGSADDDEDDKEQSRSSRRRSRSKSRNGSKSSKEGAGAGLMRNTSAPPSISKYRKKLDKQDD</sequence>
<feature type="region of interest" description="Disordered" evidence="2">
    <location>
        <begin position="841"/>
        <end position="962"/>
    </location>
</feature>
<feature type="region of interest" description="Disordered" evidence="2">
    <location>
        <begin position="1"/>
        <end position="126"/>
    </location>
</feature>
<dbReference type="EMBL" id="CAICTM010001718">
    <property type="protein sequence ID" value="CAB9525749.1"/>
    <property type="molecule type" value="Genomic_DNA"/>
</dbReference>
<feature type="coiled-coil region" evidence="1">
    <location>
        <begin position="445"/>
        <end position="472"/>
    </location>
</feature>
<feature type="region of interest" description="Disordered" evidence="2">
    <location>
        <begin position="330"/>
        <end position="360"/>
    </location>
</feature>
<name>A0A9N8EVC3_9STRA</name>
<evidence type="ECO:0000256" key="2">
    <source>
        <dbReference type="SAM" id="MobiDB-lite"/>
    </source>
</evidence>
<feature type="region of interest" description="Disordered" evidence="2">
    <location>
        <begin position="681"/>
        <end position="750"/>
    </location>
</feature>
<feature type="compositionally biased region" description="Basic residues" evidence="2">
    <location>
        <begin position="916"/>
        <end position="927"/>
    </location>
</feature>
<organism evidence="3 4">
    <name type="scientific">Seminavis robusta</name>
    <dbReference type="NCBI Taxonomy" id="568900"/>
    <lineage>
        <taxon>Eukaryota</taxon>
        <taxon>Sar</taxon>
        <taxon>Stramenopiles</taxon>
        <taxon>Ochrophyta</taxon>
        <taxon>Bacillariophyta</taxon>
        <taxon>Bacillariophyceae</taxon>
        <taxon>Bacillariophycidae</taxon>
        <taxon>Naviculales</taxon>
        <taxon>Naviculaceae</taxon>
        <taxon>Seminavis</taxon>
    </lineage>
</organism>
<feature type="compositionally biased region" description="Basic and acidic residues" evidence="2">
    <location>
        <begin position="39"/>
        <end position="49"/>
    </location>
</feature>
<dbReference type="AlphaFoldDB" id="A0A9N8EVC3"/>
<keyword evidence="1" id="KW-0175">Coiled coil</keyword>
<accession>A0A9N8EVC3</accession>
<feature type="compositionally biased region" description="Basic and acidic residues" evidence="2">
    <location>
        <begin position="104"/>
        <end position="113"/>
    </location>
</feature>
<evidence type="ECO:0000313" key="3">
    <source>
        <dbReference type="EMBL" id="CAB9525749.1"/>
    </source>
</evidence>
<keyword evidence="4" id="KW-1185">Reference proteome</keyword>
<evidence type="ECO:0000313" key="4">
    <source>
        <dbReference type="Proteomes" id="UP001153069"/>
    </source>
</evidence>
<gene>
    <name evidence="3" type="ORF">SEMRO_1720_G293490.1</name>
</gene>
<feature type="compositionally biased region" description="Low complexity" evidence="2">
    <location>
        <begin position="684"/>
        <end position="697"/>
    </location>
</feature>
<reference evidence="3" key="1">
    <citation type="submission" date="2020-06" db="EMBL/GenBank/DDBJ databases">
        <authorList>
            <consortium name="Plant Systems Biology data submission"/>
        </authorList>
    </citation>
    <scope>NUCLEOTIDE SEQUENCE</scope>
    <source>
        <strain evidence="3">D6</strain>
    </source>
</reference>
<feature type="compositionally biased region" description="Basic residues" evidence="2">
    <location>
        <begin position="952"/>
        <end position="962"/>
    </location>
</feature>
<feature type="compositionally biased region" description="Polar residues" evidence="2">
    <location>
        <begin position="807"/>
        <end position="820"/>
    </location>
</feature>
<feature type="compositionally biased region" description="Polar residues" evidence="2">
    <location>
        <begin position="708"/>
        <end position="727"/>
    </location>
</feature>
<feature type="compositionally biased region" description="Low complexity" evidence="2">
    <location>
        <begin position="789"/>
        <end position="806"/>
    </location>
</feature>
<feature type="compositionally biased region" description="Basic and acidic residues" evidence="2">
    <location>
        <begin position="143"/>
        <end position="153"/>
    </location>
</feature>
<dbReference type="Proteomes" id="UP001153069">
    <property type="component" value="Unassembled WGS sequence"/>
</dbReference>
<proteinExistence type="predicted"/>
<comment type="caution">
    <text evidence="3">The sequence shown here is derived from an EMBL/GenBank/DDBJ whole genome shotgun (WGS) entry which is preliminary data.</text>
</comment>
<feature type="coiled-coil region" evidence="1">
    <location>
        <begin position="507"/>
        <end position="576"/>
    </location>
</feature>
<feature type="compositionally biased region" description="Polar residues" evidence="2">
    <location>
        <begin position="330"/>
        <end position="343"/>
    </location>
</feature>
<protein>
    <submittedName>
        <fullName evidence="3">Uncharacterized protein</fullName>
    </submittedName>
</protein>
<feature type="compositionally biased region" description="Basic residues" evidence="2">
    <location>
        <begin position="93"/>
        <end position="103"/>
    </location>
</feature>